<dbReference type="PANTHER" id="PTHR33064:SF37">
    <property type="entry name" value="RIBONUCLEASE H"/>
    <property type="match status" value="1"/>
</dbReference>
<proteinExistence type="predicted"/>
<dbReference type="SUPFAM" id="SSF56672">
    <property type="entry name" value="DNA/RNA polymerases"/>
    <property type="match status" value="1"/>
</dbReference>
<evidence type="ECO:0000313" key="3">
    <source>
        <dbReference type="Proteomes" id="UP000017559"/>
    </source>
</evidence>
<dbReference type="PANTHER" id="PTHR33064">
    <property type="entry name" value="POL PROTEIN"/>
    <property type="match status" value="1"/>
</dbReference>
<dbReference type="InterPro" id="IPR051320">
    <property type="entry name" value="Viral_Replic_Matur_Polypro"/>
</dbReference>
<dbReference type="Gene3D" id="3.30.70.270">
    <property type="match status" value="1"/>
</dbReference>
<dbReference type="HOGENOM" id="CLU_000384_33_7_1"/>
<keyword evidence="3" id="KW-1185">Reference proteome</keyword>
<dbReference type="EMBL" id="AWSO01002587">
    <property type="protein sequence ID" value="ESK81263.1"/>
    <property type="molecule type" value="Genomic_DNA"/>
</dbReference>
<name>V2W392_MONRO</name>
<gene>
    <name evidence="2" type="ORF">Moror_8484</name>
</gene>
<keyword evidence="2" id="KW-0808">Transferase</keyword>
<dbReference type="GO" id="GO:0003964">
    <property type="term" value="F:RNA-directed DNA polymerase activity"/>
    <property type="evidence" value="ECO:0007669"/>
    <property type="project" value="UniProtKB-KW"/>
</dbReference>
<dbReference type="Pfam" id="PF17919">
    <property type="entry name" value="RT_RNaseH_2"/>
    <property type="match status" value="1"/>
</dbReference>
<reference evidence="2 3" key="1">
    <citation type="journal article" date="2014" name="BMC Genomics">
        <title>Genome and secretome analysis of the hemibiotrophic fungal pathogen, Moniliophthora roreri, which causes frosty pod rot disease of cacao: mechanisms of the biotrophic and necrotrophic phases.</title>
        <authorList>
            <person name="Meinhardt L.W."/>
            <person name="Costa G.G.L."/>
            <person name="Thomazella D.P.T."/>
            <person name="Teixeira P.J.P.L."/>
            <person name="Carazzolle M.F."/>
            <person name="Schuster S.C."/>
            <person name="Carlson J.E."/>
            <person name="Guiltinan M.J."/>
            <person name="Mieczkowski P."/>
            <person name="Farmer A."/>
            <person name="Ramaraj T."/>
            <person name="Crozier J."/>
            <person name="Davis R.E."/>
            <person name="Shao J."/>
            <person name="Melnick R.L."/>
            <person name="Pereira G.A.G."/>
            <person name="Bailey B.A."/>
        </authorList>
    </citation>
    <scope>NUCLEOTIDE SEQUENCE [LARGE SCALE GENOMIC DNA]</scope>
    <source>
        <strain evidence="2 3">MCA 2997</strain>
    </source>
</reference>
<sequence>MVITPGHIQMDPMKLAGIVDWEVPRTVKGKYAELTCPLHDLMKKDVKFEWMKLCQIAFNVLKAKFLQQPILQVPDDMKPFIIEADASKWATGAVL</sequence>
<comment type="caution">
    <text evidence="2">The sequence shown here is derived from an EMBL/GenBank/DDBJ whole genome shotgun (WGS) entry which is preliminary data.</text>
</comment>
<dbReference type="KEGG" id="mrr:Moror_8484"/>
<dbReference type="OrthoDB" id="2975412at2759"/>
<accession>V2W392</accession>
<dbReference type="InterPro" id="IPR043502">
    <property type="entry name" value="DNA/RNA_pol_sf"/>
</dbReference>
<organism evidence="2 3">
    <name type="scientific">Moniliophthora roreri (strain MCA 2997)</name>
    <name type="common">Cocoa frosty pod rot fungus</name>
    <name type="synonym">Crinipellis roreri</name>
    <dbReference type="NCBI Taxonomy" id="1381753"/>
    <lineage>
        <taxon>Eukaryota</taxon>
        <taxon>Fungi</taxon>
        <taxon>Dikarya</taxon>
        <taxon>Basidiomycota</taxon>
        <taxon>Agaricomycotina</taxon>
        <taxon>Agaricomycetes</taxon>
        <taxon>Agaricomycetidae</taxon>
        <taxon>Agaricales</taxon>
        <taxon>Marasmiineae</taxon>
        <taxon>Marasmiaceae</taxon>
        <taxon>Moniliophthora</taxon>
    </lineage>
</organism>
<dbReference type="AlphaFoldDB" id="V2W392"/>
<evidence type="ECO:0000259" key="1">
    <source>
        <dbReference type="Pfam" id="PF17919"/>
    </source>
</evidence>
<protein>
    <submittedName>
        <fullName evidence="2">Reverse transcriptase-rnase h-integrase</fullName>
    </submittedName>
</protein>
<dbReference type="Proteomes" id="UP000017559">
    <property type="component" value="Unassembled WGS sequence"/>
</dbReference>
<dbReference type="InterPro" id="IPR041577">
    <property type="entry name" value="RT_RNaseH_2"/>
</dbReference>
<feature type="domain" description="Reverse transcriptase/retrotransposon-derived protein RNase H-like" evidence="1">
    <location>
        <begin position="50"/>
        <end position="95"/>
    </location>
</feature>
<keyword evidence="2" id="KW-0695">RNA-directed DNA polymerase</keyword>
<dbReference type="InterPro" id="IPR043128">
    <property type="entry name" value="Rev_trsase/Diguanyl_cyclase"/>
</dbReference>
<keyword evidence="2" id="KW-0548">Nucleotidyltransferase</keyword>
<evidence type="ECO:0000313" key="2">
    <source>
        <dbReference type="EMBL" id="ESK81263.1"/>
    </source>
</evidence>